<feature type="binding site" evidence="7">
    <location>
        <begin position="10"/>
        <end position="15"/>
    </location>
    <ligand>
        <name>ATP</name>
        <dbReference type="ChEBI" id="CHEBI:30616"/>
    </ligand>
</feature>
<evidence type="ECO:0000256" key="5">
    <source>
        <dbReference type="ARBA" id="ARBA00022840"/>
    </source>
</evidence>
<dbReference type="Pfam" id="PF01202">
    <property type="entry name" value="SKI"/>
    <property type="match status" value="1"/>
</dbReference>
<dbReference type="PANTHER" id="PTHR21087">
    <property type="entry name" value="SHIKIMATE KINASE"/>
    <property type="match status" value="1"/>
</dbReference>
<keyword evidence="7" id="KW-0479">Metal-binding</keyword>
<dbReference type="KEGG" id="tsu:Tresu_2407"/>
<feature type="binding site" evidence="7">
    <location>
        <position position="157"/>
    </location>
    <ligand>
        <name>substrate</name>
    </ligand>
</feature>
<dbReference type="GO" id="GO:0009073">
    <property type="term" value="P:aromatic amino acid family biosynthetic process"/>
    <property type="evidence" value="ECO:0007669"/>
    <property type="project" value="UniProtKB-KW"/>
</dbReference>
<comment type="caution">
    <text evidence="7">Lacks conserved residue(s) required for the propagation of feature annotation.</text>
</comment>
<feature type="binding site" evidence="7">
    <location>
        <position position="84"/>
    </location>
    <ligand>
        <name>substrate</name>
    </ligand>
</feature>
<comment type="catalytic activity">
    <reaction evidence="7">
        <text>shikimate + ATP = 3-phosphoshikimate + ADP + H(+)</text>
        <dbReference type="Rhea" id="RHEA:13121"/>
        <dbReference type="ChEBI" id="CHEBI:15378"/>
        <dbReference type="ChEBI" id="CHEBI:30616"/>
        <dbReference type="ChEBI" id="CHEBI:36208"/>
        <dbReference type="ChEBI" id="CHEBI:145989"/>
        <dbReference type="ChEBI" id="CHEBI:456216"/>
        <dbReference type="EC" id="2.7.1.71"/>
    </reaction>
</comment>
<evidence type="ECO:0000256" key="4">
    <source>
        <dbReference type="ARBA" id="ARBA00022777"/>
    </source>
</evidence>
<comment type="cofactor">
    <cofactor evidence="7">
        <name>Mg(2+)</name>
        <dbReference type="ChEBI" id="CHEBI:18420"/>
    </cofactor>
    <text evidence="7">Binds 1 Mg(2+) ion per subunit.</text>
</comment>
<evidence type="ECO:0000256" key="2">
    <source>
        <dbReference type="ARBA" id="ARBA00022679"/>
    </source>
</evidence>
<keyword evidence="2 7" id="KW-0808">Transferase</keyword>
<evidence type="ECO:0000256" key="3">
    <source>
        <dbReference type="ARBA" id="ARBA00022741"/>
    </source>
</evidence>
<dbReference type="InterPro" id="IPR000623">
    <property type="entry name" value="Shikimate_kinase/TSH1"/>
</dbReference>
<evidence type="ECO:0000256" key="6">
    <source>
        <dbReference type="ARBA" id="ARBA00023141"/>
    </source>
</evidence>
<dbReference type="RefSeq" id="WP_013702520.1">
    <property type="nucleotide sequence ID" value="NC_015385.1"/>
</dbReference>
<dbReference type="EMBL" id="CP002631">
    <property type="protein sequence ID" value="AEB15269.1"/>
    <property type="molecule type" value="Genomic_DNA"/>
</dbReference>
<dbReference type="STRING" id="869209.Tresu_2407"/>
<reference evidence="8 9" key="1">
    <citation type="journal article" date="2011" name="Stand. Genomic Sci.">
        <title>Complete genome sequence of Treponema succinifaciens type strain (6091).</title>
        <authorList>
            <person name="Han C."/>
            <person name="Gronow S."/>
            <person name="Teshima H."/>
            <person name="Lapidus A."/>
            <person name="Nolan M."/>
            <person name="Lucas S."/>
            <person name="Hammon N."/>
            <person name="Deshpande S."/>
            <person name="Cheng J.F."/>
            <person name="Zeytun A."/>
            <person name="Tapia R."/>
            <person name="Goodwin L."/>
            <person name="Pitluck S."/>
            <person name="Liolios K."/>
            <person name="Pagani I."/>
            <person name="Ivanova N."/>
            <person name="Mavromatis K."/>
            <person name="Mikhailova N."/>
            <person name="Huntemann M."/>
            <person name="Pati A."/>
            <person name="Chen A."/>
            <person name="Palaniappan K."/>
            <person name="Land M."/>
            <person name="Hauser L."/>
            <person name="Brambilla E.M."/>
            <person name="Rohde M."/>
            <person name="Goker M."/>
            <person name="Woyke T."/>
            <person name="Bristow J."/>
            <person name="Eisen J.A."/>
            <person name="Markowitz V."/>
            <person name="Hugenholtz P."/>
            <person name="Kyrpides N.C."/>
            <person name="Klenk H.P."/>
            <person name="Detter J.C."/>
        </authorList>
    </citation>
    <scope>NUCLEOTIDE SEQUENCE [LARGE SCALE GENOMIC DNA]</scope>
    <source>
        <strain evidence="9">ATCC 33096 / DSM 2489 / 6091</strain>
    </source>
</reference>
<keyword evidence="5 7" id="KW-0067">ATP-binding</keyword>
<dbReference type="Gene3D" id="3.40.50.300">
    <property type="entry name" value="P-loop containing nucleotide triphosphate hydrolases"/>
    <property type="match status" value="1"/>
</dbReference>
<keyword evidence="4 7" id="KW-0418">Kinase</keyword>
<feature type="binding site" evidence="7">
    <location>
        <position position="32"/>
    </location>
    <ligand>
        <name>substrate</name>
    </ligand>
</feature>
<keyword evidence="9" id="KW-1185">Reference proteome</keyword>
<evidence type="ECO:0000313" key="9">
    <source>
        <dbReference type="Proteomes" id="UP000006852"/>
    </source>
</evidence>
<dbReference type="GO" id="GO:0004765">
    <property type="term" value="F:shikimate kinase activity"/>
    <property type="evidence" value="ECO:0007669"/>
    <property type="project" value="UniProtKB-UniRule"/>
</dbReference>
<keyword evidence="1 7" id="KW-0028">Amino-acid biosynthesis</keyword>
<accession>F2NTT7</accession>
<dbReference type="EC" id="2.7.1.71" evidence="7"/>
<evidence type="ECO:0000256" key="1">
    <source>
        <dbReference type="ARBA" id="ARBA00022605"/>
    </source>
</evidence>
<proteinExistence type="inferred from homology"/>
<evidence type="ECO:0000313" key="8">
    <source>
        <dbReference type="EMBL" id="AEB15269.1"/>
    </source>
</evidence>
<keyword evidence="7" id="KW-0963">Cytoplasm</keyword>
<dbReference type="GO" id="GO:0008652">
    <property type="term" value="P:amino acid biosynthetic process"/>
    <property type="evidence" value="ECO:0007669"/>
    <property type="project" value="UniProtKB-KW"/>
</dbReference>
<dbReference type="GO" id="GO:0005829">
    <property type="term" value="C:cytosol"/>
    <property type="evidence" value="ECO:0007669"/>
    <property type="project" value="TreeGrafter"/>
</dbReference>
<dbReference type="InterPro" id="IPR031322">
    <property type="entry name" value="Shikimate/glucono_kinase"/>
</dbReference>
<name>F2NTT7_TRES6</name>
<dbReference type="eggNOG" id="COG0703">
    <property type="taxonomic scope" value="Bacteria"/>
</dbReference>
<evidence type="ECO:0000256" key="7">
    <source>
        <dbReference type="HAMAP-Rule" id="MF_00109"/>
    </source>
</evidence>
<dbReference type="HAMAP" id="MF_00109">
    <property type="entry name" value="Shikimate_kinase"/>
    <property type="match status" value="1"/>
</dbReference>
<dbReference type="UniPathway" id="UPA00053">
    <property type="reaction ID" value="UER00088"/>
</dbReference>
<dbReference type="HOGENOM" id="CLU_057607_4_2_12"/>
<comment type="pathway">
    <text evidence="7">Metabolic intermediate biosynthesis; chorismate biosynthesis; chorismate from D-erythrose 4-phosphate and phosphoenolpyruvate: step 5/7.</text>
</comment>
<sequence>MSIILMGIKHCGKSTQGRIISKKLSVPFFDTDDVIFEMTGKTPRQIYTELGNEGFQEAEEKACSFLLEKINSSAEKNAVIATGGGICGNKKALDVLKKIGTFVFLKTPERIASFRVLREISVAQDGTILNVPAFIAKKNPRSVADAKKIFHDFFIERECIYEQLADVVIDMSSSSKEANAAKIIESVSSKV</sequence>
<dbReference type="PANTHER" id="PTHR21087:SF16">
    <property type="entry name" value="SHIKIMATE KINASE 1, CHLOROPLASTIC"/>
    <property type="match status" value="1"/>
</dbReference>
<comment type="subcellular location">
    <subcellularLocation>
        <location evidence="7">Cytoplasm</location>
    </subcellularLocation>
</comment>
<comment type="function">
    <text evidence="7">Catalyzes the specific phosphorylation of the 3-hydroxyl group of shikimic acid using ATP as a cosubstrate.</text>
</comment>
<dbReference type="InterPro" id="IPR027417">
    <property type="entry name" value="P-loop_NTPase"/>
</dbReference>
<dbReference type="PRINTS" id="PR01100">
    <property type="entry name" value="SHIKIMTKNASE"/>
</dbReference>
<comment type="subunit">
    <text evidence="7">Monomer.</text>
</comment>
<dbReference type="GeneID" id="302999885"/>
<reference evidence="9" key="2">
    <citation type="submission" date="2011-04" db="EMBL/GenBank/DDBJ databases">
        <title>The complete genome of chromosome of Treponema succinifaciens DSM 2489.</title>
        <authorList>
            <person name="Lucas S."/>
            <person name="Copeland A."/>
            <person name="Lapidus A."/>
            <person name="Bruce D."/>
            <person name="Goodwin L."/>
            <person name="Pitluck S."/>
            <person name="Peters L."/>
            <person name="Kyrpides N."/>
            <person name="Mavromatis K."/>
            <person name="Ivanova N."/>
            <person name="Ovchinnikova G."/>
            <person name="Teshima H."/>
            <person name="Detter J.C."/>
            <person name="Tapia R."/>
            <person name="Han C."/>
            <person name="Land M."/>
            <person name="Hauser L."/>
            <person name="Markowitz V."/>
            <person name="Cheng J.-F."/>
            <person name="Hugenholtz P."/>
            <person name="Woyke T."/>
            <person name="Wu D."/>
            <person name="Gronow S."/>
            <person name="Wellnitz S."/>
            <person name="Brambilla E."/>
            <person name="Klenk H.-P."/>
            <person name="Eisen J.A."/>
        </authorList>
    </citation>
    <scope>NUCLEOTIDE SEQUENCE [LARGE SCALE GENOMIC DNA]</scope>
    <source>
        <strain evidence="9">ATCC 33096 / DSM 2489 / 6091</strain>
    </source>
</reference>
<dbReference type="OrthoDB" id="359948at2"/>
<keyword evidence="6 7" id="KW-0057">Aromatic amino acid biosynthesis</keyword>
<feature type="binding site" evidence="7">
    <location>
        <position position="14"/>
    </location>
    <ligand>
        <name>Mg(2+)</name>
        <dbReference type="ChEBI" id="CHEBI:18420"/>
    </ligand>
</feature>
<protein>
    <recommendedName>
        <fullName evidence="7">Shikimate kinase</fullName>
        <shortName evidence="7">SK</shortName>
        <ecNumber evidence="7">2.7.1.71</ecNumber>
    </recommendedName>
</protein>
<gene>
    <name evidence="7" type="primary">aroK</name>
    <name evidence="8" type="ordered locus">Tresu_2407</name>
</gene>
<dbReference type="GO" id="GO:0000287">
    <property type="term" value="F:magnesium ion binding"/>
    <property type="evidence" value="ECO:0007669"/>
    <property type="project" value="UniProtKB-UniRule"/>
</dbReference>
<dbReference type="GO" id="GO:0009423">
    <property type="term" value="P:chorismate biosynthetic process"/>
    <property type="evidence" value="ECO:0007669"/>
    <property type="project" value="UniProtKB-UniRule"/>
</dbReference>
<keyword evidence="3 7" id="KW-0547">Nucleotide-binding</keyword>
<organism evidence="8 9">
    <name type="scientific">Treponema succinifaciens (strain ATCC 33096 / DSM 2489 / 6091)</name>
    <dbReference type="NCBI Taxonomy" id="869209"/>
    <lineage>
        <taxon>Bacteria</taxon>
        <taxon>Pseudomonadati</taxon>
        <taxon>Spirochaetota</taxon>
        <taxon>Spirochaetia</taxon>
        <taxon>Spirochaetales</taxon>
        <taxon>Treponemataceae</taxon>
        <taxon>Treponema</taxon>
    </lineage>
</organism>
<dbReference type="SUPFAM" id="SSF52540">
    <property type="entry name" value="P-loop containing nucleoside triphosphate hydrolases"/>
    <property type="match status" value="1"/>
</dbReference>
<dbReference type="Proteomes" id="UP000006852">
    <property type="component" value="Chromosome"/>
</dbReference>
<dbReference type="GO" id="GO:0005524">
    <property type="term" value="F:ATP binding"/>
    <property type="evidence" value="ECO:0007669"/>
    <property type="project" value="UniProtKB-UniRule"/>
</dbReference>
<dbReference type="AlphaFoldDB" id="F2NTT7"/>
<comment type="similarity">
    <text evidence="7">Belongs to the shikimate kinase family.</text>
</comment>
<keyword evidence="7" id="KW-0460">Magnesium</keyword>